<accession>A0A6P8ZAY8</accession>
<keyword evidence="6" id="KW-1185">Reference proteome</keyword>
<dbReference type="Proteomes" id="UP000515158">
    <property type="component" value="Unplaced"/>
</dbReference>
<evidence type="ECO:0000313" key="6">
    <source>
        <dbReference type="Proteomes" id="UP000515158"/>
    </source>
</evidence>
<dbReference type="GO" id="GO:0016020">
    <property type="term" value="C:membrane"/>
    <property type="evidence" value="ECO:0007669"/>
    <property type="project" value="UniProtKB-SubCell"/>
</dbReference>
<gene>
    <name evidence="7 8 9" type="primary">LOC117647118</name>
</gene>
<evidence type="ECO:0000256" key="3">
    <source>
        <dbReference type="ARBA" id="ARBA00023136"/>
    </source>
</evidence>
<comment type="subcellular location">
    <subcellularLocation>
        <location evidence="1">Membrane</location>
        <topology evidence="1">Peripheral membrane protein</topology>
    </subcellularLocation>
</comment>
<feature type="compositionally biased region" description="Polar residues" evidence="5">
    <location>
        <begin position="556"/>
        <end position="570"/>
    </location>
</feature>
<dbReference type="KEGG" id="tpal:117647118"/>
<evidence type="ECO:0000256" key="2">
    <source>
        <dbReference type="ARBA" id="ARBA00022553"/>
    </source>
</evidence>
<dbReference type="AlphaFoldDB" id="A0A6P8ZAY8"/>
<keyword evidence="4" id="KW-0175">Coiled coil</keyword>
<dbReference type="InterPro" id="IPR043441">
    <property type="entry name" value="Tjap1/BEGAIN"/>
</dbReference>
<name>A0A6P8ZAY8_THRPL</name>
<dbReference type="RefSeq" id="XP_034244546.1">
    <property type="nucleotide sequence ID" value="XM_034388655.1"/>
</dbReference>
<proteinExistence type="predicted"/>
<keyword evidence="3" id="KW-0472">Membrane</keyword>
<dbReference type="GeneID" id="117647118"/>
<evidence type="ECO:0000313" key="7">
    <source>
        <dbReference type="RefSeq" id="XP_034244546.1"/>
    </source>
</evidence>
<evidence type="ECO:0000256" key="1">
    <source>
        <dbReference type="ARBA" id="ARBA00004170"/>
    </source>
</evidence>
<evidence type="ECO:0000313" key="8">
    <source>
        <dbReference type="RefSeq" id="XP_034244547.1"/>
    </source>
</evidence>
<dbReference type="OrthoDB" id="10068192at2759"/>
<evidence type="ECO:0000313" key="9">
    <source>
        <dbReference type="RefSeq" id="XP_034244548.1"/>
    </source>
</evidence>
<feature type="region of interest" description="Disordered" evidence="5">
    <location>
        <begin position="555"/>
        <end position="587"/>
    </location>
</feature>
<feature type="region of interest" description="Disordered" evidence="5">
    <location>
        <begin position="208"/>
        <end position="232"/>
    </location>
</feature>
<dbReference type="PANTHER" id="PTHR28664">
    <property type="entry name" value="TIGHT JUNCTION-ASSOCIATED PROTEIN 1"/>
    <property type="match status" value="1"/>
</dbReference>
<dbReference type="RefSeq" id="XP_034244548.1">
    <property type="nucleotide sequence ID" value="XM_034388657.1"/>
</dbReference>
<protein>
    <submittedName>
        <fullName evidence="7 8">Uncharacterized protein LOC117647118</fullName>
    </submittedName>
</protein>
<sequence>MAEQCKDCGCQCRNCDQGTLHLHVEIENLKQRLVERDRHIVTMETNFLSEADKFPDGEYAALTEELLTWQEKYSRLYESYKRVQKVNQGLEDKLLRVVDKFESEKGALTRDVASLTQRLVDARFNVNRYQEENERYRNDLNLAIQFLQCKPANFVPQKFEQLPTELQQKVRSYMSSKRRPSECNGLPPKVERRTIKVPIPTFPPTAMVYSVNKTPNDKDLSDEEKEVGDGKPPVDIVSAAILAKILEERERERLQMKHCSSCCCPSLMMKVDIGTQTESQMPMSNSPSSPAIMNLRYSSSLLGSGEASQVLVSLADDPSTLVIPISQCSSAKQSPRSSVTSNVYSTKSEEEGMDSKKLTCLNNINKSFEASIWDDWSINLSDSQKLQHGETIAQSNETTQSFARKDINMPKVSVNNSPGICRVNSTVMPSSAGSPLVSSWSRIDTFSSENLTSKKMKMKSKVTNNQDNMLNPIMIKANESTKSNDANSGCDLTLPKDGGKSDLNFSKFQHNPTSKLNQTRLLPETKLFASGDTVEVHPMDSFMYSIECEKRLGPTTVKNSSQVANSSSPPATDKKEKESRPSGPRPCSLRFQAGSNNILLDNAQSYEPILYTSRQANSNIAATPQKANDALVHTAGARLETTSSVDDLLGPTNAPDPSGGNQKLLQRALSNRTETGV</sequence>
<evidence type="ECO:0000256" key="4">
    <source>
        <dbReference type="SAM" id="Coils"/>
    </source>
</evidence>
<dbReference type="RefSeq" id="XP_034244547.1">
    <property type="nucleotide sequence ID" value="XM_034388656.1"/>
</dbReference>
<dbReference type="PANTHER" id="PTHR28664:SF4">
    <property type="entry name" value="TIGHT JUNCTION-ASSOCIATED PROTEIN 1"/>
    <property type="match status" value="1"/>
</dbReference>
<organism evidence="8">
    <name type="scientific">Thrips palmi</name>
    <name type="common">Melon thrips</name>
    <dbReference type="NCBI Taxonomy" id="161013"/>
    <lineage>
        <taxon>Eukaryota</taxon>
        <taxon>Metazoa</taxon>
        <taxon>Ecdysozoa</taxon>
        <taxon>Arthropoda</taxon>
        <taxon>Hexapoda</taxon>
        <taxon>Insecta</taxon>
        <taxon>Pterygota</taxon>
        <taxon>Neoptera</taxon>
        <taxon>Paraneoptera</taxon>
        <taxon>Thysanoptera</taxon>
        <taxon>Terebrantia</taxon>
        <taxon>Thripoidea</taxon>
        <taxon>Thripidae</taxon>
        <taxon>Thrips</taxon>
    </lineage>
</organism>
<reference evidence="7 8" key="1">
    <citation type="submission" date="2025-04" db="UniProtKB">
        <authorList>
            <consortium name="RefSeq"/>
        </authorList>
    </citation>
    <scope>IDENTIFICATION</scope>
    <source>
        <tissue evidence="7 8">Total insect</tissue>
    </source>
</reference>
<feature type="coiled-coil region" evidence="4">
    <location>
        <begin position="98"/>
        <end position="139"/>
    </location>
</feature>
<feature type="compositionally biased region" description="Polar residues" evidence="5">
    <location>
        <begin position="659"/>
        <end position="677"/>
    </location>
</feature>
<evidence type="ECO:0000256" key="5">
    <source>
        <dbReference type="SAM" id="MobiDB-lite"/>
    </source>
</evidence>
<keyword evidence="2" id="KW-0597">Phosphoprotein</keyword>
<feature type="region of interest" description="Disordered" evidence="5">
    <location>
        <begin position="642"/>
        <end position="677"/>
    </location>
</feature>